<organism evidence="7 8">
    <name type="scientific">Prosthecochloris marina</name>
    <dbReference type="NCBI Taxonomy" id="2017681"/>
    <lineage>
        <taxon>Bacteria</taxon>
        <taxon>Pseudomonadati</taxon>
        <taxon>Chlorobiota</taxon>
        <taxon>Chlorobiia</taxon>
        <taxon>Chlorobiales</taxon>
        <taxon>Chlorobiaceae</taxon>
        <taxon>Prosthecochloris</taxon>
    </lineage>
</organism>
<evidence type="ECO:0000313" key="7">
    <source>
        <dbReference type="EMBL" id="PWW82227.1"/>
    </source>
</evidence>
<evidence type="ECO:0000256" key="2">
    <source>
        <dbReference type="ARBA" id="ARBA00022723"/>
    </source>
</evidence>
<dbReference type="GO" id="GO:0020037">
    <property type="term" value="F:heme binding"/>
    <property type="evidence" value="ECO:0007669"/>
    <property type="project" value="InterPro"/>
</dbReference>
<dbReference type="InterPro" id="IPR036909">
    <property type="entry name" value="Cyt_c-like_dom_sf"/>
</dbReference>
<dbReference type="SUPFAM" id="SSF46626">
    <property type="entry name" value="Cytochrome c"/>
    <property type="match status" value="1"/>
</dbReference>
<evidence type="ECO:0000259" key="6">
    <source>
        <dbReference type="PROSITE" id="PS51007"/>
    </source>
</evidence>
<dbReference type="PROSITE" id="PS51007">
    <property type="entry name" value="CYTC"/>
    <property type="match status" value="1"/>
</dbReference>
<dbReference type="Gene3D" id="1.10.760.10">
    <property type="entry name" value="Cytochrome c-like domain"/>
    <property type="match status" value="1"/>
</dbReference>
<protein>
    <submittedName>
        <fullName evidence="7">Cytochrome C</fullName>
    </submittedName>
</protein>
<dbReference type="GO" id="GO:0009055">
    <property type="term" value="F:electron transfer activity"/>
    <property type="evidence" value="ECO:0007669"/>
    <property type="project" value="InterPro"/>
</dbReference>
<comment type="caution">
    <text evidence="7">The sequence shown here is derived from an EMBL/GenBank/DDBJ whole genome shotgun (WGS) entry which is preliminary data.</text>
</comment>
<reference evidence="8" key="1">
    <citation type="submission" date="2017-10" db="EMBL/GenBank/DDBJ databases">
        <authorList>
            <person name="Gaisin V.A."/>
            <person name="Rysina M.S."/>
            <person name="Grouzdev D.S."/>
        </authorList>
    </citation>
    <scope>NUCLEOTIDE SEQUENCE [LARGE SCALE GENOMIC DNA]</scope>
    <source>
        <strain evidence="8">V1</strain>
    </source>
</reference>
<keyword evidence="1 4" id="KW-0349">Heme</keyword>
<evidence type="ECO:0000256" key="5">
    <source>
        <dbReference type="SAM" id="SignalP"/>
    </source>
</evidence>
<dbReference type="OrthoDB" id="595375at2"/>
<dbReference type="GO" id="GO:0046872">
    <property type="term" value="F:metal ion binding"/>
    <property type="evidence" value="ECO:0007669"/>
    <property type="project" value="UniProtKB-KW"/>
</dbReference>
<feature type="chain" id="PRO_5016419968" evidence="5">
    <location>
        <begin position="21"/>
        <end position="139"/>
    </location>
</feature>
<evidence type="ECO:0000313" key="8">
    <source>
        <dbReference type="Proteomes" id="UP000246278"/>
    </source>
</evidence>
<sequence>MKKVLYFCILTAVVSGLALSEGIAQTPDGEEVFNKNCSVCHSVNPPPKSAPPVVRLANLYHLKFSTKEEGVANMAAFLKKPDHNKAAAVQAISRYGLMPAIPLSDEELNAVAEWVWDQYDPAMRRGRGAGGGMRQQINQ</sequence>
<evidence type="ECO:0000256" key="1">
    <source>
        <dbReference type="ARBA" id="ARBA00022617"/>
    </source>
</evidence>
<gene>
    <name evidence="7" type="ORF">CR164_07520</name>
</gene>
<dbReference type="Pfam" id="PF13442">
    <property type="entry name" value="Cytochrome_CBB3"/>
    <property type="match status" value="1"/>
</dbReference>
<accession>A0A317T917</accession>
<feature type="domain" description="Cytochrome c" evidence="6">
    <location>
        <begin position="24"/>
        <end position="119"/>
    </location>
</feature>
<dbReference type="EMBL" id="PDNZ01000004">
    <property type="protein sequence ID" value="PWW82227.1"/>
    <property type="molecule type" value="Genomic_DNA"/>
</dbReference>
<feature type="signal peptide" evidence="5">
    <location>
        <begin position="1"/>
        <end position="20"/>
    </location>
</feature>
<evidence type="ECO:0000256" key="4">
    <source>
        <dbReference type="PROSITE-ProRule" id="PRU00433"/>
    </source>
</evidence>
<keyword evidence="8" id="KW-1185">Reference proteome</keyword>
<keyword evidence="5" id="KW-0732">Signal</keyword>
<dbReference type="InterPro" id="IPR009056">
    <property type="entry name" value="Cyt_c-like_dom"/>
</dbReference>
<keyword evidence="2 4" id="KW-0479">Metal-binding</keyword>
<dbReference type="AlphaFoldDB" id="A0A317T917"/>
<dbReference type="Proteomes" id="UP000246278">
    <property type="component" value="Unassembled WGS sequence"/>
</dbReference>
<keyword evidence="3 4" id="KW-0408">Iron</keyword>
<dbReference type="RefSeq" id="WP_110023359.1">
    <property type="nucleotide sequence ID" value="NZ_PDNZ01000004.1"/>
</dbReference>
<evidence type="ECO:0000256" key="3">
    <source>
        <dbReference type="ARBA" id="ARBA00023004"/>
    </source>
</evidence>
<name>A0A317T917_9CHLB</name>
<proteinExistence type="predicted"/>